<gene>
    <name evidence="4" type="ORF">SAMN04489844_4078</name>
</gene>
<keyword evidence="5" id="KW-1185">Reference proteome</keyword>
<dbReference type="PANTHER" id="PTHR30290">
    <property type="entry name" value="PERIPLASMIC BINDING COMPONENT OF ABC TRANSPORTER"/>
    <property type="match status" value="1"/>
</dbReference>
<organism evidence="4 5">
    <name type="scientific">Nocardioides exalbidus</name>
    <dbReference type="NCBI Taxonomy" id="402596"/>
    <lineage>
        <taxon>Bacteria</taxon>
        <taxon>Bacillati</taxon>
        <taxon>Actinomycetota</taxon>
        <taxon>Actinomycetes</taxon>
        <taxon>Propionibacteriales</taxon>
        <taxon>Nocardioidaceae</taxon>
        <taxon>Nocardioides</taxon>
    </lineage>
</organism>
<dbReference type="Gene3D" id="3.40.190.10">
    <property type="entry name" value="Periplasmic binding protein-like II"/>
    <property type="match status" value="1"/>
</dbReference>
<dbReference type="RefSeq" id="WP_090971542.1">
    <property type="nucleotide sequence ID" value="NZ_FNRT01000002.1"/>
</dbReference>
<evidence type="ECO:0000259" key="3">
    <source>
        <dbReference type="Pfam" id="PF00496"/>
    </source>
</evidence>
<dbReference type="STRING" id="402596.SAMN04489844_4078"/>
<feature type="domain" description="Solute-binding protein family 5" evidence="3">
    <location>
        <begin position="115"/>
        <end position="510"/>
    </location>
</feature>
<evidence type="ECO:0000313" key="4">
    <source>
        <dbReference type="EMBL" id="SED27814.1"/>
    </source>
</evidence>
<dbReference type="Gene3D" id="3.10.105.10">
    <property type="entry name" value="Dipeptide-binding Protein, Domain 3"/>
    <property type="match status" value="1"/>
</dbReference>
<reference evidence="5" key="1">
    <citation type="submission" date="2016-10" db="EMBL/GenBank/DDBJ databases">
        <authorList>
            <person name="Varghese N."/>
            <person name="Submissions S."/>
        </authorList>
    </citation>
    <scope>NUCLEOTIDE SEQUENCE [LARGE SCALE GENOMIC DNA]</scope>
    <source>
        <strain evidence="5">DSM 22017</strain>
    </source>
</reference>
<evidence type="ECO:0000256" key="1">
    <source>
        <dbReference type="SAM" id="MobiDB-lite"/>
    </source>
</evidence>
<dbReference type="GO" id="GO:1904680">
    <property type="term" value="F:peptide transmembrane transporter activity"/>
    <property type="evidence" value="ECO:0007669"/>
    <property type="project" value="TreeGrafter"/>
</dbReference>
<dbReference type="OrthoDB" id="9796817at2"/>
<feature type="chain" id="PRO_5039354353" evidence="2">
    <location>
        <begin position="20"/>
        <end position="592"/>
    </location>
</feature>
<feature type="signal peptide" evidence="2">
    <location>
        <begin position="1"/>
        <end position="19"/>
    </location>
</feature>
<evidence type="ECO:0000256" key="2">
    <source>
        <dbReference type="SAM" id="SignalP"/>
    </source>
</evidence>
<protein>
    <submittedName>
        <fullName evidence="4">Peptide/nickel transport system substrate-binding protein</fullName>
    </submittedName>
</protein>
<dbReference type="Proteomes" id="UP000198742">
    <property type="component" value="Unassembled WGS sequence"/>
</dbReference>
<dbReference type="SUPFAM" id="SSF53850">
    <property type="entry name" value="Periplasmic binding protein-like II"/>
    <property type="match status" value="1"/>
</dbReference>
<dbReference type="PROSITE" id="PS51257">
    <property type="entry name" value="PROKAR_LIPOPROTEIN"/>
    <property type="match status" value="1"/>
</dbReference>
<proteinExistence type="predicted"/>
<dbReference type="Pfam" id="PF00496">
    <property type="entry name" value="SBP_bac_5"/>
    <property type="match status" value="1"/>
</dbReference>
<name>A0A1H4ZE98_9ACTN</name>
<dbReference type="InterPro" id="IPR000914">
    <property type="entry name" value="SBP_5_dom"/>
</dbReference>
<accession>A0A1H4ZE98</accession>
<keyword evidence="2" id="KW-0732">Signal</keyword>
<dbReference type="AlphaFoldDB" id="A0A1H4ZE98"/>
<dbReference type="PANTHER" id="PTHR30290:SF83">
    <property type="entry name" value="ABC TRANSPORTER SUBSTRATE-BINDING PROTEIN"/>
    <property type="match status" value="1"/>
</dbReference>
<evidence type="ECO:0000313" key="5">
    <source>
        <dbReference type="Proteomes" id="UP000198742"/>
    </source>
</evidence>
<dbReference type="EMBL" id="FNRT01000002">
    <property type="protein sequence ID" value="SED27814.1"/>
    <property type="molecule type" value="Genomic_DNA"/>
</dbReference>
<dbReference type="GO" id="GO:0015833">
    <property type="term" value="P:peptide transport"/>
    <property type="evidence" value="ECO:0007669"/>
    <property type="project" value="TreeGrafter"/>
</dbReference>
<sequence length="592" mass="63785">MKRNKPLALIAGAALLTLAACGGGSSDNSGSSGGTDREFGDQTGGTKDAERQGPAADIDGAAAGGTITVYLPGDPGPDSLDPTAGWSVTGNSIQQALTSRSLTQYARDEDGQPVLVPDLATDLGTPNDDFTEWTFTIRDDATWEDGKPVTAEEVAFGICRSLDSEAFPSGPGTEYSKTYFDGAADYDGPYTGKDPNCEKYTGISVDGQDVTIKMAKPFPDMDYWGAFMAMGPAPLGNASKPPNYGNKPLSNGPYKVDSYKPNEELVLVKNDQWSADSDPARHQYADEFVFKFNQDQAKVDEIMLSDNSDSQTAVSTGLGSDKYNDANGQLGDRLVQQTSQCVSTLTPDYTKITDINVRKALAYAYPYQDVWIATGEVPGVTRVPANSVMPPGMAGKVNDFQVDGEQITYDPEKAKELLAEAGYGDDNPYEITMVYYEVDPLAKAGQDQITKGFEASGFKVKAIPVQESPYNIWLDPDNKVNKTLNLRGVNWCSDWPAGSTMLPPLLKGGAVYNTAYFDEASVNDEMDNIATLPLEEQADAWGALDEKIMTDYFPIIPTAFRNDLFVFGTKVGNPTGDGSIGAPNYKDLYVMQ</sequence>
<feature type="region of interest" description="Disordered" evidence="1">
    <location>
        <begin position="22"/>
        <end position="61"/>
    </location>
</feature>
<dbReference type="InterPro" id="IPR039424">
    <property type="entry name" value="SBP_5"/>
</dbReference>